<gene>
    <name evidence="1" type="ORF">GCM10009765_43010</name>
</gene>
<dbReference type="InterPro" id="IPR045423">
    <property type="entry name" value="DUF6510"/>
</dbReference>
<name>A0ABN2HJD4_9ACTN</name>
<evidence type="ECO:0000313" key="1">
    <source>
        <dbReference type="EMBL" id="GAA1688962.1"/>
    </source>
</evidence>
<keyword evidence="2" id="KW-1185">Reference proteome</keyword>
<proteinExistence type="predicted"/>
<evidence type="ECO:0000313" key="2">
    <source>
        <dbReference type="Proteomes" id="UP001500618"/>
    </source>
</evidence>
<accession>A0ABN2HJD4</accession>
<dbReference type="RefSeq" id="WP_344312086.1">
    <property type="nucleotide sequence ID" value="NZ_BAAANY010000015.1"/>
</dbReference>
<reference evidence="1 2" key="1">
    <citation type="journal article" date="2019" name="Int. J. Syst. Evol. Microbiol.">
        <title>The Global Catalogue of Microorganisms (GCM) 10K type strain sequencing project: providing services to taxonomists for standard genome sequencing and annotation.</title>
        <authorList>
            <consortium name="The Broad Institute Genomics Platform"/>
            <consortium name="The Broad Institute Genome Sequencing Center for Infectious Disease"/>
            <person name="Wu L."/>
            <person name="Ma J."/>
        </authorList>
    </citation>
    <scope>NUCLEOTIDE SEQUENCE [LARGE SCALE GENOMIC DNA]</scope>
    <source>
        <strain evidence="1 2">JCM 14718</strain>
    </source>
</reference>
<comment type="caution">
    <text evidence="1">The sequence shown here is derived from an EMBL/GenBank/DDBJ whole genome shotgun (WGS) entry which is preliminary data.</text>
</comment>
<protein>
    <submittedName>
        <fullName evidence="1">DUF6510 family protein</fullName>
    </submittedName>
</protein>
<dbReference type="Proteomes" id="UP001500618">
    <property type="component" value="Unassembled WGS sequence"/>
</dbReference>
<organism evidence="1 2">
    <name type="scientific">Fodinicola feengrottensis</name>
    <dbReference type="NCBI Taxonomy" id="435914"/>
    <lineage>
        <taxon>Bacteria</taxon>
        <taxon>Bacillati</taxon>
        <taxon>Actinomycetota</taxon>
        <taxon>Actinomycetes</taxon>
        <taxon>Mycobacteriales</taxon>
        <taxon>Fodinicola</taxon>
    </lineage>
</organism>
<dbReference type="EMBL" id="BAAANY010000015">
    <property type="protein sequence ID" value="GAA1688962.1"/>
    <property type="molecule type" value="Genomic_DNA"/>
</dbReference>
<dbReference type="Pfam" id="PF20120">
    <property type="entry name" value="DUF6510"/>
    <property type="match status" value="1"/>
</dbReference>
<sequence length="84" mass="8853">MAYQDGNALAGPLSEIFAVDVTSAVSTCAGCGRAGVVASLRVFWHAQDAIARCPGCESVMLRLVRVQGELCLDFTGMTHLRIPA</sequence>